<dbReference type="Gene3D" id="1.20.1260.10">
    <property type="match status" value="1"/>
</dbReference>
<reference evidence="2 3" key="1">
    <citation type="submission" date="2019-11" db="EMBL/GenBank/DDBJ databases">
        <title>Whole-genome sequence of a Rhodoblastus acidophilus DSM 142.</title>
        <authorList>
            <person name="Kyndt J.A."/>
            <person name="Meyer T.E."/>
        </authorList>
    </citation>
    <scope>NUCLEOTIDE SEQUENCE [LARGE SCALE GENOMIC DNA]</scope>
    <source>
        <strain evidence="2 3">DSM 142</strain>
    </source>
</reference>
<name>A0A6N8DP59_RHOAC</name>
<dbReference type="InterPro" id="IPR012347">
    <property type="entry name" value="Ferritin-like"/>
</dbReference>
<dbReference type="Proteomes" id="UP000439113">
    <property type="component" value="Unassembled WGS sequence"/>
</dbReference>
<evidence type="ECO:0000313" key="3">
    <source>
        <dbReference type="Proteomes" id="UP000439113"/>
    </source>
</evidence>
<accession>A0A6N8DP59</accession>
<dbReference type="RefSeq" id="WP_155447074.1">
    <property type="nucleotide sequence ID" value="NZ_JAOQNR010000016.1"/>
</dbReference>
<feature type="domain" description="DUF2383" evidence="1">
    <location>
        <begin position="5"/>
        <end position="112"/>
    </location>
</feature>
<gene>
    <name evidence="2" type="ORF">GJ654_15440</name>
</gene>
<protein>
    <submittedName>
        <fullName evidence="2">DUF2383 domain-containing protein</fullName>
    </submittedName>
</protein>
<dbReference type="AlphaFoldDB" id="A0A6N8DP59"/>
<organism evidence="2 3">
    <name type="scientific">Rhodoblastus acidophilus</name>
    <name type="common">Rhodopseudomonas acidophila</name>
    <dbReference type="NCBI Taxonomy" id="1074"/>
    <lineage>
        <taxon>Bacteria</taxon>
        <taxon>Pseudomonadati</taxon>
        <taxon>Pseudomonadota</taxon>
        <taxon>Alphaproteobacteria</taxon>
        <taxon>Hyphomicrobiales</taxon>
        <taxon>Rhodoblastaceae</taxon>
        <taxon>Rhodoblastus</taxon>
    </lineage>
</organism>
<dbReference type="EMBL" id="WNKS01000016">
    <property type="protein sequence ID" value="MTV32382.1"/>
    <property type="molecule type" value="Genomic_DNA"/>
</dbReference>
<dbReference type="InterPro" id="IPR019052">
    <property type="entry name" value="DUF2383"/>
</dbReference>
<dbReference type="OrthoDB" id="7723758at2"/>
<dbReference type="Pfam" id="PF09537">
    <property type="entry name" value="DUF2383"/>
    <property type="match status" value="1"/>
</dbReference>
<sequence>MDKETLEVLKSLHTSEIDARNGYEEALVDAEGKGLSPLFLDMVALHDVNAGEIDQVLIRLGEPSDTERSFMSVVNHAITNVRALFDGLGEGLLPGLIDGEERNLAKYDEALETATLPEHVVDLLSTQRGKIAAKISIMQMHRAA</sequence>
<proteinExistence type="predicted"/>
<comment type="caution">
    <text evidence="2">The sequence shown here is derived from an EMBL/GenBank/DDBJ whole genome shotgun (WGS) entry which is preliminary data.</text>
</comment>
<evidence type="ECO:0000313" key="2">
    <source>
        <dbReference type="EMBL" id="MTV32382.1"/>
    </source>
</evidence>
<evidence type="ECO:0000259" key="1">
    <source>
        <dbReference type="Pfam" id="PF09537"/>
    </source>
</evidence>